<evidence type="ECO:0000256" key="8">
    <source>
        <dbReference type="ARBA" id="ARBA00023163"/>
    </source>
</evidence>
<feature type="domain" description="RNA polymerase Rpb1" evidence="9">
    <location>
        <begin position="10"/>
        <end position="158"/>
    </location>
</feature>
<keyword evidence="5" id="KW-0548">Nucleotidyltransferase</keyword>
<dbReference type="Proteomes" id="UP000053676">
    <property type="component" value="Unassembled WGS sequence"/>
</dbReference>
<dbReference type="OrthoDB" id="5864301at2759"/>
<dbReference type="PANTHER" id="PTHR48446">
    <property type="entry name" value="DNA-DIRECTED RNA POLYMERASE SUBUNIT BETA' N-TERMINAL SECTION"/>
    <property type="match status" value="1"/>
</dbReference>
<evidence type="ECO:0000256" key="4">
    <source>
        <dbReference type="ARBA" id="ARBA00022679"/>
    </source>
</evidence>
<reference evidence="11" key="1">
    <citation type="journal article" date="2014" name="Nat. Genet.">
        <title>Genome of the human hookworm Necator americanus.</title>
        <authorList>
            <person name="Tang Y.T."/>
            <person name="Gao X."/>
            <person name="Rosa B.A."/>
            <person name="Abubucker S."/>
            <person name="Hallsworth-Pepin K."/>
            <person name="Martin J."/>
            <person name="Tyagi R."/>
            <person name="Heizer E."/>
            <person name="Zhang X."/>
            <person name="Bhonagiri-Palsikar V."/>
            <person name="Minx P."/>
            <person name="Warren W.C."/>
            <person name="Wang Q."/>
            <person name="Zhan B."/>
            <person name="Hotez P.J."/>
            <person name="Sternberg P.W."/>
            <person name="Dougall A."/>
            <person name="Gaze S.T."/>
            <person name="Mulvenna J."/>
            <person name="Sotillo J."/>
            <person name="Ranganathan S."/>
            <person name="Rabelo E.M."/>
            <person name="Wilson R.K."/>
            <person name="Felgner P.L."/>
            <person name="Bethony J."/>
            <person name="Hawdon J.M."/>
            <person name="Gasser R.B."/>
            <person name="Loukas A."/>
            <person name="Mitreva M."/>
        </authorList>
    </citation>
    <scope>NUCLEOTIDE SEQUENCE [LARGE SCALE GENOMIC DNA]</scope>
</reference>
<dbReference type="Gene3D" id="1.10.274.100">
    <property type="entry name" value="RNA polymerase Rpb1, domain 3"/>
    <property type="match status" value="1"/>
</dbReference>
<protein>
    <recommendedName>
        <fullName evidence="2">DNA-directed RNA polymerase</fullName>
        <ecNumber evidence="2">2.7.7.6</ecNumber>
    </recommendedName>
</protein>
<evidence type="ECO:0000313" key="10">
    <source>
        <dbReference type="EMBL" id="ETN82762.1"/>
    </source>
</evidence>
<dbReference type="EC" id="2.7.7.6" evidence="2"/>
<accession>W2TP63</accession>
<evidence type="ECO:0000256" key="1">
    <source>
        <dbReference type="ARBA" id="ARBA00006460"/>
    </source>
</evidence>
<keyword evidence="4" id="KW-0808">Transferase</keyword>
<evidence type="ECO:0000256" key="2">
    <source>
        <dbReference type="ARBA" id="ARBA00012418"/>
    </source>
</evidence>
<dbReference type="GO" id="GO:0003677">
    <property type="term" value="F:DNA binding"/>
    <property type="evidence" value="ECO:0007669"/>
    <property type="project" value="InterPro"/>
</dbReference>
<dbReference type="GO" id="GO:0003899">
    <property type="term" value="F:DNA-directed RNA polymerase activity"/>
    <property type="evidence" value="ECO:0007669"/>
    <property type="project" value="UniProtKB-EC"/>
</dbReference>
<dbReference type="KEGG" id="nai:NECAME_17637"/>
<evidence type="ECO:0000256" key="5">
    <source>
        <dbReference type="ARBA" id="ARBA00022695"/>
    </source>
</evidence>
<evidence type="ECO:0000259" key="9">
    <source>
        <dbReference type="Pfam" id="PF04983"/>
    </source>
</evidence>
<gene>
    <name evidence="10" type="ORF">NECAME_17637</name>
</gene>
<proteinExistence type="inferred from homology"/>
<dbReference type="GO" id="GO:0006351">
    <property type="term" value="P:DNA-templated transcription"/>
    <property type="evidence" value="ECO:0007669"/>
    <property type="project" value="InterPro"/>
</dbReference>
<dbReference type="PANTHER" id="PTHR48446:SF1">
    <property type="entry name" value="DNA-DIRECTED RNA POLYMERASE SUBUNIT BETA' N-TERMINAL SECTION"/>
    <property type="match status" value="1"/>
</dbReference>
<dbReference type="InterPro" id="IPR007066">
    <property type="entry name" value="RNA_pol_Rpb1_3"/>
</dbReference>
<keyword evidence="3" id="KW-0240">DNA-directed RNA polymerase</keyword>
<dbReference type="OMA" id="XAYSLMN"/>
<dbReference type="GO" id="GO:0000428">
    <property type="term" value="C:DNA-directed RNA polymerase complex"/>
    <property type="evidence" value="ECO:0007669"/>
    <property type="project" value="UniProtKB-KW"/>
</dbReference>
<dbReference type="SUPFAM" id="SSF64484">
    <property type="entry name" value="beta and beta-prime subunits of DNA dependent RNA-polymerase"/>
    <property type="match status" value="1"/>
</dbReference>
<evidence type="ECO:0000313" key="11">
    <source>
        <dbReference type="Proteomes" id="UP000053676"/>
    </source>
</evidence>
<keyword evidence="11" id="KW-1185">Reference proteome</keyword>
<keyword evidence="6" id="KW-0479">Metal-binding</keyword>
<dbReference type="Pfam" id="PF04983">
    <property type="entry name" value="RNA_pol_Rpb1_3"/>
    <property type="match status" value="1"/>
</dbReference>
<feature type="non-terminal residue" evidence="10">
    <location>
        <position position="1"/>
    </location>
</feature>
<comment type="similarity">
    <text evidence="1">Belongs to the RNA polymerase beta' chain family.</text>
</comment>
<name>W2TP63_NECAM</name>
<evidence type="ECO:0000256" key="7">
    <source>
        <dbReference type="ARBA" id="ARBA00022833"/>
    </source>
</evidence>
<sequence>AYSLMNVKKNMVTPRSGEILIAAIQDFITGAYLLTHKDTFLNYQEICRLTASLIDDRKRKQNRIRLPTPAILKPTTLWTGKQLAELVFSDDLREFTLTAPNRSYTSNKEFCVKDSFVIIRNGRLISGVLDKALVGPGSKTSIFHAILRDFGGDAAADAM</sequence>
<dbReference type="GO" id="GO:0046872">
    <property type="term" value="F:metal ion binding"/>
    <property type="evidence" value="ECO:0007669"/>
    <property type="project" value="UniProtKB-KW"/>
</dbReference>
<dbReference type="AlphaFoldDB" id="W2TP63"/>
<dbReference type="EMBL" id="KI658388">
    <property type="protein sequence ID" value="ETN82762.1"/>
    <property type="molecule type" value="Genomic_DNA"/>
</dbReference>
<dbReference type="InterPro" id="IPR042102">
    <property type="entry name" value="RNA_pol_Rpb1_3_sf"/>
</dbReference>
<keyword evidence="8" id="KW-0804">Transcription</keyword>
<evidence type="ECO:0000256" key="3">
    <source>
        <dbReference type="ARBA" id="ARBA00022478"/>
    </source>
</evidence>
<organism evidence="10 11">
    <name type="scientific">Necator americanus</name>
    <name type="common">Human hookworm</name>
    <dbReference type="NCBI Taxonomy" id="51031"/>
    <lineage>
        <taxon>Eukaryota</taxon>
        <taxon>Metazoa</taxon>
        <taxon>Ecdysozoa</taxon>
        <taxon>Nematoda</taxon>
        <taxon>Chromadorea</taxon>
        <taxon>Rhabditida</taxon>
        <taxon>Rhabditina</taxon>
        <taxon>Rhabditomorpha</taxon>
        <taxon>Strongyloidea</taxon>
        <taxon>Ancylostomatidae</taxon>
        <taxon>Bunostominae</taxon>
        <taxon>Necator</taxon>
    </lineage>
</organism>
<keyword evidence="7" id="KW-0862">Zinc</keyword>
<dbReference type="InterPro" id="IPR015700">
    <property type="entry name" value="RPC1"/>
</dbReference>
<dbReference type="STRING" id="51031.W2TP63"/>
<evidence type="ECO:0000256" key="6">
    <source>
        <dbReference type="ARBA" id="ARBA00022723"/>
    </source>
</evidence>